<evidence type="ECO:0000313" key="1">
    <source>
        <dbReference type="EMBL" id="SFV88649.1"/>
    </source>
</evidence>
<dbReference type="SUPFAM" id="SSF143100">
    <property type="entry name" value="TTHA1013/TTHA0281-like"/>
    <property type="match status" value="1"/>
</dbReference>
<name>A0A1W1E3Z5_9ZZZZ</name>
<organism evidence="1">
    <name type="scientific">hydrothermal vent metagenome</name>
    <dbReference type="NCBI Taxonomy" id="652676"/>
    <lineage>
        <taxon>unclassified sequences</taxon>
        <taxon>metagenomes</taxon>
        <taxon>ecological metagenomes</taxon>
    </lineage>
</organism>
<dbReference type="Pfam" id="PF05534">
    <property type="entry name" value="HicB"/>
    <property type="match status" value="1"/>
</dbReference>
<reference evidence="1" key="1">
    <citation type="submission" date="2016-10" db="EMBL/GenBank/DDBJ databases">
        <authorList>
            <person name="de Groot N.N."/>
        </authorList>
    </citation>
    <scope>NUCLEOTIDE SEQUENCE</scope>
</reference>
<dbReference type="InterPro" id="IPR008651">
    <property type="entry name" value="Uncharacterised_HicB"/>
</dbReference>
<sequence>MKYKGYEAVVKFDEDDDCFVGQVINITPPTAIAFDAQSVAGLKTEFHTMIDFYLETCNKENIKPKQPMNGKMTIRMSPATHAGVLAQAHTQGMSANKFINQAIEQRLQP</sequence>
<dbReference type="AlphaFoldDB" id="A0A1W1E3Z5"/>
<accession>A0A1W1E3Z5</accession>
<gene>
    <name evidence="1" type="ORF">MNB_SUP05-SYMBIONT-5-549</name>
</gene>
<dbReference type="EMBL" id="FPHZ01000168">
    <property type="protein sequence ID" value="SFV88649.1"/>
    <property type="molecule type" value="Genomic_DNA"/>
</dbReference>
<proteinExistence type="predicted"/>
<protein>
    <submittedName>
        <fullName evidence="1">HicB protein</fullName>
    </submittedName>
</protein>
<dbReference type="InterPro" id="IPR035069">
    <property type="entry name" value="TTHA1013/TTHA0281-like"/>
</dbReference>